<comment type="caution">
    <text evidence="1">The sequence shown here is derived from an EMBL/GenBank/DDBJ whole genome shotgun (WGS) entry which is preliminary data.</text>
</comment>
<organism evidence="1 2">
    <name type="scientific">Vreelandella aquamarina</name>
    <dbReference type="NCBI Taxonomy" id="77097"/>
    <lineage>
        <taxon>Bacteria</taxon>
        <taxon>Pseudomonadati</taxon>
        <taxon>Pseudomonadota</taxon>
        <taxon>Gammaproteobacteria</taxon>
        <taxon>Oceanospirillales</taxon>
        <taxon>Halomonadaceae</taxon>
        <taxon>Vreelandella</taxon>
    </lineage>
</organism>
<name>A0ACC5VVB1_9GAMM</name>
<dbReference type="Proteomes" id="UP001319846">
    <property type="component" value="Unassembled WGS sequence"/>
</dbReference>
<proteinExistence type="predicted"/>
<dbReference type="EMBL" id="JABYQT010000004">
    <property type="protein sequence ID" value="MBZ5487464.1"/>
    <property type="molecule type" value="Genomic_DNA"/>
</dbReference>
<protein>
    <submittedName>
        <fullName evidence="1">Cytochrome c5 family protein</fullName>
    </submittedName>
</protein>
<reference evidence="1" key="1">
    <citation type="submission" date="2020-06" db="EMBL/GenBank/DDBJ databases">
        <title>Whole Genome Sequence of Halomonas aquamarina MB598.</title>
        <authorList>
            <person name="Pervaiz M."/>
            <person name="Fariq A."/>
            <person name="Yasmin A."/>
            <person name="Welch M."/>
        </authorList>
    </citation>
    <scope>NUCLEOTIDE SEQUENCE</scope>
    <source>
        <strain evidence="1">MB598</strain>
    </source>
</reference>
<evidence type="ECO:0000313" key="1">
    <source>
        <dbReference type="EMBL" id="MBZ5487464.1"/>
    </source>
</evidence>
<accession>A0ACC5VVB1</accession>
<gene>
    <name evidence="1" type="ORF">HW452_07985</name>
</gene>
<evidence type="ECO:0000313" key="2">
    <source>
        <dbReference type="Proteomes" id="UP001319846"/>
    </source>
</evidence>
<sequence length="156" mass="16179">MNFKRVLGGMAALGLFATMAQADGDAEHDALAERLAPVGTLCFEGQTCQRSVAQQAASETRDEPDDAPEQGEQATGLDGEALYARASCGACHQAGIAGAPATGDHDAWAARLAKGTDALYTSAIKGLGAMPPKGGRFNFSDDEIRAAVDYMISEVE</sequence>
<keyword evidence="2" id="KW-1185">Reference proteome</keyword>